<name>A0A7Y8L0F8_9BURK</name>
<dbReference type="EMBL" id="VYGV01000025">
    <property type="protein sequence ID" value="NWF48118.1"/>
    <property type="molecule type" value="Genomic_DNA"/>
</dbReference>
<evidence type="ECO:0000313" key="3">
    <source>
        <dbReference type="Proteomes" id="UP000545507"/>
    </source>
</evidence>
<comment type="caution">
    <text evidence="2">The sequence shown here is derived from an EMBL/GenBank/DDBJ whole genome shotgun (WGS) entry which is preliminary data.</text>
</comment>
<proteinExistence type="predicted"/>
<dbReference type="Pfam" id="PF00111">
    <property type="entry name" value="Fer2"/>
    <property type="match status" value="1"/>
</dbReference>
<gene>
    <name evidence="2" type="ORF">F3K02_23105</name>
</gene>
<protein>
    <submittedName>
        <fullName evidence="2">(2Fe-2S)-binding protein</fullName>
    </submittedName>
</protein>
<dbReference type="RefSeq" id="WP_177138451.1">
    <property type="nucleotide sequence ID" value="NZ_JAGPWB010000021.1"/>
</dbReference>
<dbReference type="InterPro" id="IPR001041">
    <property type="entry name" value="2Fe-2S_ferredoxin-type"/>
</dbReference>
<dbReference type="SUPFAM" id="SSF54292">
    <property type="entry name" value="2Fe-2S ferredoxin-like"/>
    <property type="match status" value="1"/>
</dbReference>
<dbReference type="InterPro" id="IPR012675">
    <property type="entry name" value="Beta-grasp_dom_sf"/>
</dbReference>
<sequence length="115" mass="12490">MANVTFSSPRMKKDLTVYAIAGDTKTLLAVAKANNIPLDFECENGECGSCQLQVTVLSGNTPHGVALTEKEKTVLKLAGKITAQQIADAETKDLPPPWRLACQFIVRNEDIVVKF</sequence>
<organism evidence="2 3">
    <name type="scientific">Hydrogenophaga aromaticivorans</name>
    <dbReference type="NCBI Taxonomy" id="2610898"/>
    <lineage>
        <taxon>Bacteria</taxon>
        <taxon>Pseudomonadati</taxon>
        <taxon>Pseudomonadota</taxon>
        <taxon>Betaproteobacteria</taxon>
        <taxon>Burkholderiales</taxon>
        <taxon>Comamonadaceae</taxon>
        <taxon>Hydrogenophaga</taxon>
    </lineage>
</organism>
<evidence type="ECO:0000259" key="1">
    <source>
        <dbReference type="PROSITE" id="PS51085"/>
    </source>
</evidence>
<dbReference type="Gene3D" id="3.10.20.30">
    <property type="match status" value="1"/>
</dbReference>
<keyword evidence="3" id="KW-1185">Reference proteome</keyword>
<dbReference type="CDD" id="cd00207">
    <property type="entry name" value="fer2"/>
    <property type="match status" value="1"/>
</dbReference>
<dbReference type="PROSITE" id="PS00197">
    <property type="entry name" value="2FE2S_FER_1"/>
    <property type="match status" value="1"/>
</dbReference>
<dbReference type="InterPro" id="IPR036010">
    <property type="entry name" value="2Fe-2S_ferredoxin-like_sf"/>
</dbReference>
<feature type="domain" description="2Fe-2S ferredoxin-type" evidence="1">
    <location>
        <begin position="2"/>
        <end position="115"/>
    </location>
</feature>
<dbReference type="GO" id="GO:0051537">
    <property type="term" value="F:2 iron, 2 sulfur cluster binding"/>
    <property type="evidence" value="ECO:0007669"/>
    <property type="project" value="InterPro"/>
</dbReference>
<dbReference type="AlphaFoldDB" id="A0A7Y8L0F8"/>
<dbReference type="PROSITE" id="PS51085">
    <property type="entry name" value="2FE2S_FER_2"/>
    <property type="match status" value="1"/>
</dbReference>
<dbReference type="InterPro" id="IPR006058">
    <property type="entry name" value="2Fe2S_fd_BS"/>
</dbReference>
<reference evidence="2 3" key="1">
    <citation type="submission" date="2019-09" db="EMBL/GenBank/DDBJ databases">
        <title>Hydrogenophaga aromatica sp. nov., isolated from a para-xylene-degrading enrichment culture.</title>
        <authorList>
            <person name="Tancsics A."/>
            <person name="Banerjee S."/>
        </authorList>
    </citation>
    <scope>NUCLEOTIDE SEQUENCE [LARGE SCALE GENOMIC DNA]</scope>
    <source>
        <strain evidence="2 3">D2P1</strain>
    </source>
</reference>
<dbReference type="Proteomes" id="UP000545507">
    <property type="component" value="Unassembled WGS sequence"/>
</dbReference>
<evidence type="ECO:0000313" key="2">
    <source>
        <dbReference type="EMBL" id="NWF48118.1"/>
    </source>
</evidence>
<accession>A0A7Y8L0F8</accession>